<accession>A0ABP8N6E5</accession>
<dbReference type="InterPro" id="IPR025665">
    <property type="entry name" value="Beta-barrel_OMP_2"/>
</dbReference>
<dbReference type="Pfam" id="PF13568">
    <property type="entry name" value="OMP_b-brl_2"/>
    <property type="match status" value="1"/>
</dbReference>
<dbReference type="Proteomes" id="UP001500067">
    <property type="component" value="Unassembled WGS sequence"/>
</dbReference>
<reference evidence="3" key="1">
    <citation type="journal article" date="2019" name="Int. J. Syst. Evol. Microbiol.">
        <title>The Global Catalogue of Microorganisms (GCM) 10K type strain sequencing project: providing services to taxonomists for standard genome sequencing and annotation.</title>
        <authorList>
            <consortium name="The Broad Institute Genomics Platform"/>
            <consortium name="The Broad Institute Genome Sequencing Center for Infectious Disease"/>
            <person name="Wu L."/>
            <person name="Ma J."/>
        </authorList>
    </citation>
    <scope>NUCLEOTIDE SEQUENCE [LARGE SCALE GENOMIC DNA]</scope>
    <source>
        <strain evidence="3">JCM 32105</strain>
    </source>
</reference>
<proteinExistence type="predicted"/>
<dbReference type="EMBL" id="BAABFA010000004">
    <property type="protein sequence ID" value="GAA4460751.1"/>
    <property type="molecule type" value="Genomic_DNA"/>
</dbReference>
<dbReference type="InterPro" id="IPR011250">
    <property type="entry name" value="OMP/PagP_B-barrel"/>
</dbReference>
<evidence type="ECO:0000313" key="2">
    <source>
        <dbReference type="EMBL" id="GAA4460751.1"/>
    </source>
</evidence>
<evidence type="ECO:0000259" key="1">
    <source>
        <dbReference type="Pfam" id="PF13568"/>
    </source>
</evidence>
<dbReference type="SUPFAM" id="SSF56925">
    <property type="entry name" value="OMPA-like"/>
    <property type="match status" value="1"/>
</dbReference>
<evidence type="ECO:0000313" key="3">
    <source>
        <dbReference type="Proteomes" id="UP001500067"/>
    </source>
</evidence>
<gene>
    <name evidence="2" type="ORF">GCM10023093_03990</name>
</gene>
<protein>
    <recommendedName>
        <fullName evidence="1">Outer membrane protein beta-barrel domain-containing protein</fullName>
    </recommendedName>
</protein>
<organism evidence="2 3">
    <name type="scientific">Nemorincola caseinilytica</name>
    <dbReference type="NCBI Taxonomy" id="2054315"/>
    <lineage>
        <taxon>Bacteria</taxon>
        <taxon>Pseudomonadati</taxon>
        <taxon>Bacteroidota</taxon>
        <taxon>Chitinophagia</taxon>
        <taxon>Chitinophagales</taxon>
        <taxon>Chitinophagaceae</taxon>
        <taxon>Nemorincola</taxon>
    </lineage>
</organism>
<name>A0ABP8N6E5_9BACT</name>
<feature type="domain" description="Outer membrane protein beta-barrel" evidence="1">
    <location>
        <begin position="82"/>
        <end position="192"/>
    </location>
</feature>
<comment type="caution">
    <text evidence="2">The sequence shown here is derived from an EMBL/GenBank/DDBJ whole genome shotgun (WGS) entry which is preliminary data.</text>
</comment>
<sequence length="218" mass="23860">MLDMKKYFFAAFVSLLLLQGVANGQVMGFREPIVNMGVKVGGSFMHLSSAPIRTSPGPLAGIYVWKNIGRFGVRLEALGTMVTHTTKYPASAYVIPTPGIDTETKASLQAIYLNVPLLLEYQLNENLQLLGGPQFGYLLSLTDKNDAYTKVYGNSEMLTKTDFAVVAGAEYALTRRKKLKAGARAVIGVTDVNNSTYYLVPRTWSSVALQLSLSYNIM</sequence>
<keyword evidence="3" id="KW-1185">Reference proteome</keyword>